<keyword evidence="2" id="KW-1185">Reference proteome</keyword>
<dbReference type="RefSeq" id="WP_128536233.1">
    <property type="nucleotide sequence ID" value="NZ_SBIW01000028.1"/>
</dbReference>
<dbReference type="Proteomes" id="UP000286701">
    <property type="component" value="Unassembled WGS sequence"/>
</dbReference>
<organism evidence="1 2">
    <name type="scientific">Mucilaginibacter gilvus</name>
    <dbReference type="NCBI Taxonomy" id="2305909"/>
    <lineage>
        <taxon>Bacteria</taxon>
        <taxon>Pseudomonadati</taxon>
        <taxon>Bacteroidota</taxon>
        <taxon>Sphingobacteriia</taxon>
        <taxon>Sphingobacteriales</taxon>
        <taxon>Sphingobacteriaceae</taxon>
        <taxon>Mucilaginibacter</taxon>
    </lineage>
</organism>
<name>A0A444MI08_9SPHI</name>
<proteinExistence type="predicted"/>
<dbReference type="OrthoDB" id="798395at2"/>
<dbReference type="EMBL" id="SBIW01000028">
    <property type="protein sequence ID" value="RWY47251.1"/>
    <property type="molecule type" value="Genomic_DNA"/>
</dbReference>
<evidence type="ECO:0000313" key="2">
    <source>
        <dbReference type="Proteomes" id="UP000286701"/>
    </source>
</evidence>
<gene>
    <name evidence="1" type="ORF">EPL05_22460</name>
</gene>
<accession>A0A444MI08</accession>
<evidence type="ECO:0000313" key="1">
    <source>
        <dbReference type="EMBL" id="RWY47251.1"/>
    </source>
</evidence>
<protein>
    <submittedName>
        <fullName evidence="1">Uncharacterized protein</fullName>
    </submittedName>
</protein>
<comment type="caution">
    <text evidence="1">The sequence shown here is derived from an EMBL/GenBank/DDBJ whole genome shotgun (WGS) entry which is preliminary data.</text>
</comment>
<reference evidence="1 2" key="1">
    <citation type="submission" date="2019-01" db="EMBL/GenBank/DDBJ databases">
        <title>Mucilaginibacter antarcticum sp. nov., isolated from antarctic soil.</title>
        <authorList>
            <person name="Yan Y.-Q."/>
            <person name="Du Z.-J."/>
        </authorList>
    </citation>
    <scope>NUCLEOTIDE SEQUENCE [LARGE SCALE GENOMIC DNA]</scope>
    <source>
        <strain evidence="1 2">F01003</strain>
    </source>
</reference>
<dbReference type="AlphaFoldDB" id="A0A444MI08"/>
<sequence length="87" mass="9969">MKNKKRTALKPERQLTLTQMIERLPSAKINSKWDLKKLYHESKCKLSPAEKRGIKAGLADVRAGRVHTHEEVMNMIANKFKGLGLEK</sequence>